<organism evidence="4">
    <name type="scientific">Guillardia theta (strain CCMP2712)</name>
    <name type="common">Cryptophyte</name>
    <dbReference type="NCBI Taxonomy" id="905079"/>
    <lineage>
        <taxon>Eukaryota</taxon>
        <taxon>Cryptophyceae</taxon>
        <taxon>Pyrenomonadales</taxon>
        <taxon>Geminigeraceae</taxon>
        <taxon>Guillardia</taxon>
    </lineage>
</organism>
<feature type="compositionally biased region" description="Low complexity" evidence="2">
    <location>
        <begin position="122"/>
        <end position="133"/>
    </location>
</feature>
<gene>
    <name evidence="4" type="ORF">GUITHDRAFT_147291</name>
</gene>
<dbReference type="AlphaFoldDB" id="L1IDU3"/>
<dbReference type="InterPro" id="IPR011992">
    <property type="entry name" value="EF-hand-dom_pair"/>
</dbReference>
<evidence type="ECO:0000256" key="2">
    <source>
        <dbReference type="SAM" id="MobiDB-lite"/>
    </source>
</evidence>
<keyword evidence="1" id="KW-0106">Calcium</keyword>
<reference evidence="4 6" key="1">
    <citation type="journal article" date="2012" name="Nature">
        <title>Algal genomes reveal evolutionary mosaicism and the fate of nucleomorphs.</title>
        <authorList>
            <consortium name="DOE Joint Genome Institute"/>
            <person name="Curtis B.A."/>
            <person name="Tanifuji G."/>
            <person name="Burki F."/>
            <person name="Gruber A."/>
            <person name="Irimia M."/>
            <person name="Maruyama S."/>
            <person name="Arias M.C."/>
            <person name="Ball S.G."/>
            <person name="Gile G.H."/>
            <person name="Hirakawa Y."/>
            <person name="Hopkins J.F."/>
            <person name="Kuo A."/>
            <person name="Rensing S.A."/>
            <person name="Schmutz J."/>
            <person name="Symeonidi A."/>
            <person name="Elias M."/>
            <person name="Eveleigh R.J."/>
            <person name="Herman E.K."/>
            <person name="Klute M.J."/>
            <person name="Nakayama T."/>
            <person name="Obornik M."/>
            <person name="Reyes-Prieto A."/>
            <person name="Armbrust E.V."/>
            <person name="Aves S.J."/>
            <person name="Beiko R.G."/>
            <person name="Coutinho P."/>
            <person name="Dacks J.B."/>
            <person name="Durnford D.G."/>
            <person name="Fast N.M."/>
            <person name="Green B.R."/>
            <person name="Grisdale C.J."/>
            <person name="Hempel F."/>
            <person name="Henrissat B."/>
            <person name="Hoppner M.P."/>
            <person name="Ishida K."/>
            <person name="Kim E."/>
            <person name="Koreny L."/>
            <person name="Kroth P.G."/>
            <person name="Liu Y."/>
            <person name="Malik S.B."/>
            <person name="Maier U.G."/>
            <person name="McRose D."/>
            <person name="Mock T."/>
            <person name="Neilson J.A."/>
            <person name="Onodera N.T."/>
            <person name="Poole A.M."/>
            <person name="Pritham E.J."/>
            <person name="Richards T.A."/>
            <person name="Rocap G."/>
            <person name="Roy S.W."/>
            <person name="Sarai C."/>
            <person name="Schaack S."/>
            <person name="Shirato S."/>
            <person name="Slamovits C.H."/>
            <person name="Spencer D.F."/>
            <person name="Suzuki S."/>
            <person name="Worden A.Z."/>
            <person name="Zauner S."/>
            <person name="Barry K."/>
            <person name="Bell C."/>
            <person name="Bharti A.K."/>
            <person name="Crow J.A."/>
            <person name="Grimwood J."/>
            <person name="Kramer R."/>
            <person name="Lindquist E."/>
            <person name="Lucas S."/>
            <person name="Salamov A."/>
            <person name="McFadden G.I."/>
            <person name="Lane C.E."/>
            <person name="Keeling P.J."/>
            <person name="Gray M.W."/>
            <person name="Grigoriev I.V."/>
            <person name="Archibald J.M."/>
        </authorList>
    </citation>
    <scope>NUCLEOTIDE SEQUENCE</scope>
    <source>
        <strain evidence="4 6">CCMP2712</strain>
    </source>
</reference>
<protein>
    <recommendedName>
        <fullName evidence="3">EF-hand domain-containing protein</fullName>
    </recommendedName>
</protein>
<dbReference type="Pfam" id="PF13499">
    <property type="entry name" value="EF-hand_7"/>
    <property type="match status" value="1"/>
</dbReference>
<proteinExistence type="predicted"/>
<dbReference type="HOGENOM" id="CLU_536883_0_0_1"/>
<dbReference type="KEGG" id="gtt:GUITHDRAFT_147291"/>
<reference evidence="5" key="3">
    <citation type="submission" date="2015-06" db="UniProtKB">
        <authorList>
            <consortium name="EnsemblProtists"/>
        </authorList>
    </citation>
    <scope>IDENTIFICATION</scope>
</reference>
<dbReference type="SUPFAM" id="SSF47473">
    <property type="entry name" value="EF-hand"/>
    <property type="match status" value="1"/>
</dbReference>
<dbReference type="PROSITE" id="PS50222">
    <property type="entry name" value="EF_HAND_2"/>
    <property type="match status" value="1"/>
</dbReference>
<dbReference type="EnsemblProtists" id="EKX34393">
    <property type="protein sequence ID" value="EKX34393"/>
    <property type="gene ID" value="GUITHDRAFT_147291"/>
</dbReference>
<dbReference type="PROSITE" id="PS00018">
    <property type="entry name" value="EF_HAND_1"/>
    <property type="match status" value="1"/>
</dbReference>
<evidence type="ECO:0000256" key="1">
    <source>
        <dbReference type="ARBA" id="ARBA00022837"/>
    </source>
</evidence>
<dbReference type="Proteomes" id="UP000011087">
    <property type="component" value="Unassembled WGS sequence"/>
</dbReference>
<evidence type="ECO:0000313" key="5">
    <source>
        <dbReference type="EnsemblProtists" id="EKX34393"/>
    </source>
</evidence>
<evidence type="ECO:0000259" key="3">
    <source>
        <dbReference type="PROSITE" id="PS50222"/>
    </source>
</evidence>
<dbReference type="PaxDb" id="55529-EKX34393"/>
<dbReference type="InterPro" id="IPR018247">
    <property type="entry name" value="EF_Hand_1_Ca_BS"/>
</dbReference>
<feature type="region of interest" description="Disordered" evidence="2">
    <location>
        <begin position="106"/>
        <end position="160"/>
    </location>
</feature>
<reference evidence="6" key="2">
    <citation type="submission" date="2012-11" db="EMBL/GenBank/DDBJ databases">
        <authorList>
            <person name="Kuo A."/>
            <person name="Curtis B.A."/>
            <person name="Tanifuji G."/>
            <person name="Burki F."/>
            <person name="Gruber A."/>
            <person name="Irimia M."/>
            <person name="Maruyama S."/>
            <person name="Arias M.C."/>
            <person name="Ball S.G."/>
            <person name="Gile G.H."/>
            <person name="Hirakawa Y."/>
            <person name="Hopkins J.F."/>
            <person name="Rensing S.A."/>
            <person name="Schmutz J."/>
            <person name="Symeonidi A."/>
            <person name="Elias M."/>
            <person name="Eveleigh R.J."/>
            <person name="Herman E.K."/>
            <person name="Klute M.J."/>
            <person name="Nakayama T."/>
            <person name="Obornik M."/>
            <person name="Reyes-Prieto A."/>
            <person name="Armbrust E.V."/>
            <person name="Aves S.J."/>
            <person name="Beiko R.G."/>
            <person name="Coutinho P."/>
            <person name="Dacks J.B."/>
            <person name="Durnford D.G."/>
            <person name="Fast N.M."/>
            <person name="Green B.R."/>
            <person name="Grisdale C."/>
            <person name="Hempe F."/>
            <person name="Henrissat B."/>
            <person name="Hoppner M.P."/>
            <person name="Ishida K.-I."/>
            <person name="Kim E."/>
            <person name="Koreny L."/>
            <person name="Kroth P.G."/>
            <person name="Liu Y."/>
            <person name="Malik S.-B."/>
            <person name="Maier U.G."/>
            <person name="McRose D."/>
            <person name="Mock T."/>
            <person name="Neilson J.A."/>
            <person name="Onodera N.T."/>
            <person name="Poole A.M."/>
            <person name="Pritham E.J."/>
            <person name="Richards T.A."/>
            <person name="Rocap G."/>
            <person name="Roy S.W."/>
            <person name="Sarai C."/>
            <person name="Schaack S."/>
            <person name="Shirato S."/>
            <person name="Slamovits C.H."/>
            <person name="Spencer D.F."/>
            <person name="Suzuki S."/>
            <person name="Worden A.Z."/>
            <person name="Zauner S."/>
            <person name="Barry K."/>
            <person name="Bell C."/>
            <person name="Bharti A.K."/>
            <person name="Crow J.A."/>
            <person name="Grimwood J."/>
            <person name="Kramer R."/>
            <person name="Lindquist E."/>
            <person name="Lucas S."/>
            <person name="Salamov A."/>
            <person name="McFadden G.I."/>
            <person name="Lane C.E."/>
            <person name="Keeling P.J."/>
            <person name="Gray M.W."/>
            <person name="Grigoriev I.V."/>
            <person name="Archibald J.M."/>
        </authorList>
    </citation>
    <scope>NUCLEOTIDE SEQUENCE</scope>
    <source>
        <strain evidence="6">CCMP2712</strain>
    </source>
</reference>
<accession>L1IDU3</accession>
<evidence type="ECO:0000313" key="6">
    <source>
        <dbReference type="Proteomes" id="UP000011087"/>
    </source>
</evidence>
<dbReference type="EMBL" id="JH993111">
    <property type="protein sequence ID" value="EKX34393.1"/>
    <property type="molecule type" value="Genomic_DNA"/>
</dbReference>
<dbReference type="GO" id="GO:0005509">
    <property type="term" value="F:calcium ion binding"/>
    <property type="evidence" value="ECO:0007669"/>
    <property type="project" value="InterPro"/>
</dbReference>
<name>L1IDU3_GUITC</name>
<keyword evidence="6" id="KW-1185">Reference proteome</keyword>
<dbReference type="GeneID" id="17291115"/>
<sequence length="508" mass="57356">MASRHDLMQGMIQKLKNDRTHNKVPSDFLDVDEFESISGPRKEENVFSKGDRVHIFGLKNARQYNGQVGTAVKEEQDSKWLVRLDDGNEIMVREKNLSLPVFNANDASRHHHSSRHHETEASRSQPQQGPSSRFLNQKAEGGNTPKEELPSSRIPGCSNFDASTGRNVPFSFRDQERARDDFDVAFKRDALPEEVKMKFPVSSRAVVIGLKTATEINGRTASIIGYDDDRVIVKVETASEFGSASQSKIIKVLHSPSLFKALVSPPEPPQVRPKHLQALADFFNDGNEDKARSPLRTRSSDRRIGAKKLELLTGPGEQNAEEGFQGTARRDARPGQVVREVTDMVDQYKAEEDEAAKELLRTIASKIVEAFDNHGLLKEIFSVIDEDKTGLITHPKMTKFIVKHPKVAERLGFPSVVPLEPSDPRRLEYRRIFSRMDVNHSGMISLVEFLGYYGYGDWASDSAREEVDEDEFLARFGFGPFADPELQVRMDRLKYEAHKSPRARRARS</sequence>
<dbReference type="InterPro" id="IPR002048">
    <property type="entry name" value="EF_hand_dom"/>
</dbReference>
<feature type="domain" description="EF-hand" evidence="3">
    <location>
        <begin position="424"/>
        <end position="459"/>
    </location>
</feature>
<dbReference type="Gene3D" id="1.10.238.10">
    <property type="entry name" value="EF-hand"/>
    <property type="match status" value="1"/>
</dbReference>
<evidence type="ECO:0000313" key="4">
    <source>
        <dbReference type="EMBL" id="EKX34393.1"/>
    </source>
</evidence>
<dbReference type="RefSeq" id="XP_005821373.1">
    <property type="nucleotide sequence ID" value="XM_005821316.1"/>
</dbReference>